<gene>
    <name evidence="2" type="ORF">PSNMU_V1.4_AUG-EV-PASAV3_0043270</name>
</gene>
<proteinExistence type="predicted"/>
<feature type="region of interest" description="Disordered" evidence="1">
    <location>
        <begin position="415"/>
        <end position="438"/>
    </location>
</feature>
<sequence length="438" mass="44934">MSVAPDRGNKRMKSDGGPMGSGPPDGYYGQHPPGRYPPYGGPGGPPPPMGSGYPPVWQQGHPPPHSWGSSGPPPPGPVYHGGAPSMGPDRGTYGGAYPPRGPPGMQGLPPQQQPTQRRGGAQGGPPPQSRQAKDGSGPPQDGSRPPQGYQGGYYPPPQGPHPGPHQGPPRSYGNTPYPPGGPPQMHHGPPPQSYGGAPPPSSRSGPSYGGAASRAPPAQPRQRPAQEVLGGGPGGGPGGYGLQASSATAATTGTDAPDFDNLFSPRQGGVGTQAGTTPDDDGNCSVATEGNNSKDKGRGSYKCGRCGAPKKGHVCPYQPKLTRKVGEPLPEMRSAAIQVEMDEFMTLRRLNLRIQGFPESYASEPFGEDMVVGEPHQPQSAMNAISPLPQHMSSQPQQHGGVGLNVVDRNGISQPLPPSSGIDPVTGARAEDPIVGTV</sequence>
<feature type="compositionally biased region" description="Low complexity" evidence="1">
    <location>
        <begin position="202"/>
        <end position="226"/>
    </location>
</feature>
<feature type="compositionally biased region" description="Gly residues" evidence="1">
    <location>
        <begin position="229"/>
        <end position="241"/>
    </location>
</feature>
<dbReference type="Proteomes" id="UP000291116">
    <property type="component" value="Unassembled WGS sequence"/>
</dbReference>
<evidence type="ECO:0000313" key="2">
    <source>
        <dbReference type="EMBL" id="VEU37527.1"/>
    </source>
</evidence>
<accession>A0A448Z660</accession>
<keyword evidence="3" id="KW-1185">Reference proteome</keyword>
<feature type="region of interest" description="Disordered" evidence="1">
    <location>
        <begin position="1"/>
        <end position="301"/>
    </location>
</feature>
<feature type="compositionally biased region" description="Pro residues" evidence="1">
    <location>
        <begin position="176"/>
        <end position="201"/>
    </location>
</feature>
<feature type="compositionally biased region" description="Pro residues" evidence="1">
    <location>
        <begin position="154"/>
        <end position="167"/>
    </location>
</feature>
<dbReference type="OrthoDB" id="6362633at2759"/>
<organism evidence="2 3">
    <name type="scientific">Pseudo-nitzschia multistriata</name>
    <dbReference type="NCBI Taxonomy" id="183589"/>
    <lineage>
        <taxon>Eukaryota</taxon>
        <taxon>Sar</taxon>
        <taxon>Stramenopiles</taxon>
        <taxon>Ochrophyta</taxon>
        <taxon>Bacillariophyta</taxon>
        <taxon>Bacillariophyceae</taxon>
        <taxon>Bacillariophycidae</taxon>
        <taxon>Bacillariales</taxon>
        <taxon>Bacillariaceae</taxon>
        <taxon>Pseudo-nitzschia</taxon>
    </lineage>
</organism>
<feature type="compositionally biased region" description="Pro residues" evidence="1">
    <location>
        <begin position="61"/>
        <end position="77"/>
    </location>
</feature>
<protein>
    <submittedName>
        <fullName evidence="2">Uncharacterized protein</fullName>
    </submittedName>
</protein>
<feature type="compositionally biased region" description="Low complexity" evidence="1">
    <location>
        <begin position="244"/>
        <end position="254"/>
    </location>
</feature>
<feature type="compositionally biased region" description="Pro residues" evidence="1">
    <location>
        <begin position="34"/>
        <end position="49"/>
    </location>
</feature>
<feature type="compositionally biased region" description="Low complexity" evidence="1">
    <location>
        <begin position="95"/>
        <end position="119"/>
    </location>
</feature>
<dbReference type="AlphaFoldDB" id="A0A448Z660"/>
<dbReference type="EMBL" id="CAACVS010000129">
    <property type="protein sequence ID" value="VEU37527.1"/>
    <property type="molecule type" value="Genomic_DNA"/>
</dbReference>
<evidence type="ECO:0000256" key="1">
    <source>
        <dbReference type="SAM" id="MobiDB-lite"/>
    </source>
</evidence>
<feature type="compositionally biased region" description="Low complexity" evidence="1">
    <location>
        <begin position="22"/>
        <end position="33"/>
    </location>
</feature>
<evidence type="ECO:0000313" key="3">
    <source>
        <dbReference type="Proteomes" id="UP000291116"/>
    </source>
</evidence>
<name>A0A448Z660_9STRA</name>
<reference evidence="2 3" key="1">
    <citation type="submission" date="2019-01" db="EMBL/GenBank/DDBJ databases">
        <authorList>
            <person name="Ferrante I. M."/>
        </authorList>
    </citation>
    <scope>NUCLEOTIDE SEQUENCE [LARGE SCALE GENOMIC DNA]</scope>
    <source>
        <strain evidence="2 3">B856</strain>
    </source>
</reference>